<dbReference type="InterPro" id="IPR012934">
    <property type="entry name" value="Znf_AD"/>
</dbReference>
<evidence type="ECO:0000256" key="5">
    <source>
        <dbReference type="ARBA" id="ARBA00023015"/>
    </source>
</evidence>
<dbReference type="PROSITE" id="PS51915">
    <property type="entry name" value="ZAD"/>
    <property type="match status" value="1"/>
</dbReference>
<keyword evidence="3" id="KW-0677">Repeat</keyword>
<dbReference type="SUPFAM" id="SSF57716">
    <property type="entry name" value="Glucocorticoid receptor-like (DNA-binding domain)"/>
    <property type="match status" value="1"/>
</dbReference>
<dbReference type="Gene3D" id="3.40.1800.20">
    <property type="match status" value="1"/>
</dbReference>
<keyword evidence="7" id="KW-0539">Nucleus</keyword>
<feature type="domain" description="C2H2-type" evidence="10">
    <location>
        <begin position="429"/>
        <end position="456"/>
    </location>
</feature>
<proteinExistence type="predicted"/>
<evidence type="ECO:0000256" key="7">
    <source>
        <dbReference type="ARBA" id="ARBA00023242"/>
    </source>
</evidence>
<evidence type="ECO:0000256" key="6">
    <source>
        <dbReference type="ARBA" id="ARBA00023163"/>
    </source>
</evidence>
<evidence type="ECO:0000256" key="3">
    <source>
        <dbReference type="ARBA" id="ARBA00022737"/>
    </source>
</evidence>
<dbReference type="Proteomes" id="UP001652626">
    <property type="component" value="Chromosome 28"/>
</dbReference>
<dbReference type="Gene3D" id="3.30.160.60">
    <property type="entry name" value="Classic Zinc Finger"/>
    <property type="match status" value="10"/>
</dbReference>
<protein>
    <submittedName>
        <fullName evidence="13">Gastrula zinc finger protein XlCGF57.1-like</fullName>
    </submittedName>
</protein>
<dbReference type="GO" id="GO:0005634">
    <property type="term" value="C:nucleus"/>
    <property type="evidence" value="ECO:0007669"/>
    <property type="project" value="UniProtKB-SubCell"/>
</dbReference>
<dbReference type="PROSITE" id="PS00028">
    <property type="entry name" value="ZINC_FINGER_C2H2_1"/>
    <property type="match status" value="13"/>
</dbReference>
<feature type="domain" description="C2H2-type" evidence="10">
    <location>
        <begin position="597"/>
        <end position="624"/>
    </location>
</feature>
<feature type="domain" description="C2H2-type" evidence="10">
    <location>
        <begin position="342"/>
        <end position="369"/>
    </location>
</feature>
<evidence type="ECO:0000259" key="10">
    <source>
        <dbReference type="PROSITE" id="PS50157"/>
    </source>
</evidence>
<feature type="binding site" evidence="9">
    <location>
        <position position="68"/>
    </location>
    <ligand>
        <name>Zn(2+)</name>
        <dbReference type="ChEBI" id="CHEBI:29105"/>
    </ligand>
</feature>
<keyword evidence="6" id="KW-0804">Transcription</keyword>
<feature type="domain" description="ZAD" evidence="11">
    <location>
        <begin position="19"/>
        <end position="95"/>
    </location>
</feature>
<dbReference type="InterPro" id="IPR013087">
    <property type="entry name" value="Znf_C2H2_type"/>
</dbReference>
<organism evidence="12 13">
    <name type="scientific">Vanessa tameamea</name>
    <name type="common">Kamehameha butterfly</name>
    <dbReference type="NCBI Taxonomy" id="334116"/>
    <lineage>
        <taxon>Eukaryota</taxon>
        <taxon>Metazoa</taxon>
        <taxon>Ecdysozoa</taxon>
        <taxon>Arthropoda</taxon>
        <taxon>Hexapoda</taxon>
        <taxon>Insecta</taxon>
        <taxon>Pterygota</taxon>
        <taxon>Neoptera</taxon>
        <taxon>Endopterygota</taxon>
        <taxon>Lepidoptera</taxon>
        <taxon>Glossata</taxon>
        <taxon>Ditrysia</taxon>
        <taxon>Papilionoidea</taxon>
        <taxon>Nymphalidae</taxon>
        <taxon>Nymphalinae</taxon>
        <taxon>Vanessa</taxon>
    </lineage>
</organism>
<keyword evidence="8" id="KW-0863">Zinc-finger</keyword>
<dbReference type="RefSeq" id="XP_026490627.2">
    <property type="nucleotide sequence ID" value="XM_026634842.2"/>
</dbReference>
<dbReference type="SMART" id="SM00355">
    <property type="entry name" value="ZnF_C2H2"/>
    <property type="match status" value="13"/>
</dbReference>
<keyword evidence="5" id="KW-0805">Transcription regulation</keyword>
<keyword evidence="4 9" id="KW-0862">Zinc</keyword>
<dbReference type="OrthoDB" id="9439903at2759"/>
<gene>
    <name evidence="13" type="primary">LOC113396789</name>
</gene>
<sequence length="626" mass="72255">MFLNNTFSVMDNTVLKKNNICRTCLSEASNCKSLLSKMEGEDRTLCEVLSFVTSVDISISEEYPKQVCNDCHIMICKADDFKKRCIQSESILKSGIFMSPFDELIKNEIINSTDFDITKSQLPIDGQILIDNIYMKKNSQTLEVELPIIENFDTLSDNYKYENVKEERDDIRNDMDISDDIGNNILDYTQTDNPINTNICFCGFICTDTAKFESHTKECKTFVNKYDRDVHSCPLCNDNFPNLKQLQVHIYSHKETSNGSSNHECPKCKNSFICKSLLIAHLKTHKNRIRVKHKKSRMEPKDNITIPLKCVKCEQKLPNLDELAFHLKKHMHNETEQEEQNYQCSMCMRKFVRKVSLIAHIKRHEDKAQMKFTCKTCKREFQHQAHLDNHIVLVHSKEKGLTCNKCGKSFVTQDCLDHHMEGHKVDKKHHCTVCGKTFTIMSALTDHIRTHTGEKPFLCSICGRGFSQKNNLVQHMRRHEGLKPFKCEHCERRFVSKGELHAHNRKHSGAHPFVCDDCGNSFTTSSSLTKHRRIHSGERPYACDLCSMRFAVLGTLKNHRRTHTGEKPYQCSHCEKAFIQRTDLVSHIRCHTGERPYICTSCGQAFRKASALKVHIKIHGKEPMLI</sequence>
<dbReference type="Pfam" id="PF07776">
    <property type="entry name" value="zf-AD"/>
    <property type="match status" value="1"/>
</dbReference>
<evidence type="ECO:0000256" key="8">
    <source>
        <dbReference type="PROSITE-ProRule" id="PRU00042"/>
    </source>
</evidence>
<evidence type="ECO:0000313" key="12">
    <source>
        <dbReference type="Proteomes" id="UP001652626"/>
    </source>
</evidence>
<dbReference type="PROSITE" id="PS50157">
    <property type="entry name" value="ZINC_FINGER_C2H2_2"/>
    <property type="match status" value="11"/>
</dbReference>
<dbReference type="Pfam" id="PF00096">
    <property type="entry name" value="zf-C2H2"/>
    <property type="match status" value="9"/>
</dbReference>
<feature type="domain" description="C2H2-type" evidence="10">
    <location>
        <begin position="263"/>
        <end position="290"/>
    </location>
</feature>
<evidence type="ECO:0000256" key="9">
    <source>
        <dbReference type="PROSITE-ProRule" id="PRU01263"/>
    </source>
</evidence>
<dbReference type="GeneID" id="113396789"/>
<accession>A0A8B8I2I2</accession>
<dbReference type="AlphaFoldDB" id="A0A8B8I2I2"/>
<feature type="domain" description="C2H2-type" evidence="10">
    <location>
        <begin position="485"/>
        <end position="512"/>
    </location>
</feature>
<feature type="binding site" evidence="9">
    <location>
        <position position="71"/>
    </location>
    <ligand>
        <name>Zn(2+)</name>
        <dbReference type="ChEBI" id="CHEBI:29105"/>
    </ligand>
</feature>
<feature type="domain" description="C2H2-type" evidence="10">
    <location>
        <begin position="569"/>
        <end position="596"/>
    </location>
</feature>
<feature type="domain" description="C2H2-type" evidence="10">
    <location>
        <begin position="513"/>
        <end position="540"/>
    </location>
</feature>
<dbReference type="PANTHER" id="PTHR24399">
    <property type="entry name" value="ZINC FINGER AND BTB DOMAIN-CONTAINING"/>
    <property type="match status" value="1"/>
</dbReference>
<keyword evidence="2 9" id="KW-0479">Metal-binding</keyword>
<evidence type="ECO:0000256" key="1">
    <source>
        <dbReference type="ARBA" id="ARBA00004123"/>
    </source>
</evidence>
<feature type="domain" description="C2H2-type" evidence="10">
    <location>
        <begin position="541"/>
        <end position="568"/>
    </location>
</feature>
<evidence type="ECO:0000313" key="13">
    <source>
        <dbReference type="RefSeq" id="XP_026490627.2"/>
    </source>
</evidence>
<dbReference type="PANTHER" id="PTHR24399:SF23">
    <property type="entry name" value="C2H2-TYPE DOMAIN-CONTAINING PROTEIN"/>
    <property type="match status" value="1"/>
</dbReference>
<dbReference type="SMART" id="SM00868">
    <property type="entry name" value="zf-AD"/>
    <property type="match status" value="1"/>
</dbReference>
<dbReference type="OMA" id="PYYSGCG"/>
<evidence type="ECO:0000256" key="4">
    <source>
        <dbReference type="ARBA" id="ARBA00022833"/>
    </source>
</evidence>
<feature type="domain" description="C2H2-type" evidence="10">
    <location>
        <begin position="457"/>
        <end position="484"/>
    </location>
</feature>
<feature type="binding site" evidence="9">
    <location>
        <position position="21"/>
    </location>
    <ligand>
        <name>Zn(2+)</name>
        <dbReference type="ChEBI" id="CHEBI:29105"/>
    </ligand>
</feature>
<dbReference type="GO" id="GO:0008270">
    <property type="term" value="F:zinc ion binding"/>
    <property type="evidence" value="ECO:0007669"/>
    <property type="project" value="UniProtKB-UniRule"/>
</dbReference>
<name>A0A8B8I2I2_VANTA</name>
<comment type="subcellular location">
    <subcellularLocation>
        <location evidence="1">Nucleus</location>
    </subcellularLocation>
</comment>
<reference evidence="13" key="1">
    <citation type="submission" date="2025-08" db="UniProtKB">
        <authorList>
            <consortium name="RefSeq"/>
        </authorList>
    </citation>
    <scope>IDENTIFICATION</scope>
    <source>
        <tissue evidence="13">Whole body</tissue>
    </source>
</reference>
<dbReference type="GO" id="GO:0000977">
    <property type="term" value="F:RNA polymerase II transcription regulatory region sequence-specific DNA binding"/>
    <property type="evidence" value="ECO:0007669"/>
    <property type="project" value="TreeGrafter"/>
</dbReference>
<keyword evidence="12" id="KW-1185">Reference proteome</keyword>
<evidence type="ECO:0000256" key="2">
    <source>
        <dbReference type="ARBA" id="ARBA00022723"/>
    </source>
</evidence>
<feature type="domain" description="C2H2-type" evidence="10">
    <location>
        <begin position="401"/>
        <end position="428"/>
    </location>
</feature>
<feature type="binding site" evidence="9">
    <location>
        <position position="24"/>
    </location>
    <ligand>
        <name>Zn(2+)</name>
        <dbReference type="ChEBI" id="CHEBI:29105"/>
    </ligand>
</feature>
<evidence type="ECO:0000259" key="11">
    <source>
        <dbReference type="PROSITE" id="PS51915"/>
    </source>
</evidence>
<dbReference type="SUPFAM" id="SSF57667">
    <property type="entry name" value="beta-beta-alpha zinc fingers"/>
    <property type="match status" value="8"/>
</dbReference>
<feature type="domain" description="C2H2-type" evidence="10">
    <location>
        <begin position="372"/>
        <end position="400"/>
    </location>
</feature>
<dbReference type="InterPro" id="IPR036236">
    <property type="entry name" value="Znf_C2H2_sf"/>
</dbReference>
<dbReference type="GO" id="GO:0000981">
    <property type="term" value="F:DNA-binding transcription factor activity, RNA polymerase II-specific"/>
    <property type="evidence" value="ECO:0007669"/>
    <property type="project" value="TreeGrafter"/>
</dbReference>